<dbReference type="OrthoDB" id="2272314at2759"/>
<dbReference type="PANTHER" id="PTHR45786">
    <property type="entry name" value="DNA BINDING PROTEIN-LIKE"/>
    <property type="match status" value="1"/>
</dbReference>
<feature type="region of interest" description="Disordered" evidence="1">
    <location>
        <begin position="414"/>
        <end position="433"/>
    </location>
</feature>
<feature type="domain" description="Helitron helicase-like" evidence="2">
    <location>
        <begin position="450"/>
        <end position="592"/>
    </location>
</feature>
<proteinExistence type="predicted"/>
<name>A0A0D2N135_HYPSF</name>
<evidence type="ECO:0000313" key="3">
    <source>
        <dbReference type="EMBL" id="KJA12909.1"/>
    </source>
</evidence>
<sequence>MFAVQVNPSRQPPESAQASERNEMRPNAHVENALLPTPPHTQVAADQYNRAPAGQELQQQDYPEVDDDLEHMLDVVEAANQGVPEHADQENDVVHVNKFEGHIQPELQVPIQLGSQRRHRHGTRDLFLAARKPYQEPPQRHDLGRMDVPCQKCKALHWMDERLSESSKCSLRFGTCCMDGKVQLLPLAAPPEPLQHLITSQDQRAVKFHEDIWKYNRAFSFTSLSVSEDHSVNEHQRGPPVFRIFGELHHRSGALDTERSGVPRYAQLYLYEPRAALEAHVFNNASLDRNIMQDLQTMLEQHHSYVSIYRHAHEILQGYDPSNDAVVRLRLTPGLDRRHFNLPTADEVTMILPGTHTTLEARDIVLRLRSGPLYRISDLHPAYVPLQYPLLFPRGENGWYPEMKLLETDEQRTHRFQQRSQRRQQRLRRGIEANQTDDIPESRCLTLTRYVAHCIHFRSGEFNPLHHGGRLFTRYVVDMFASANQQRLSWILRNQPTFRVARFNNLQEAAAEDDDNLDLNDLGQRVILPSSYTGGPRNMAQGFQDSMAIARYFRKVDLFLTATTNPRWEEIERELLPGQSAYDRPDLVAVSFR</sequence>
<evidence type="ECO:0000313" key="4">
    <source>
        <dbReference type="Proteomes" id="UP000054270"/>
    </source>
</evidence>
<organism evidence="3 4">
    <name type="scientific">Hypholoma sublateritium (strain FD-334 SS-4)</name>
    <dbReference type="NCBI Taxonomy" id="945553"/>
    <lineage>
        <taxon>Eukaryota</taxon>
        <taxon>Fungi</taxon>
        <taxon>Dikarya</taxon>
        <taxon>Basidiomycota</taxon>
        <taxon>Agaricomycotina</taxon>
        <taxon>Agaricomycetes</taxon>
        <taxon>Agaricomycetidae</taxon>
        <taxon>Agaricales</taxon>
        <taxon>Agaricineae</taxon>
        <taxon>Strophariaceae</taxon>
        <taxon>Hypholoma</taxon>
    </lineage>
</organism>
<dbReference type="STRING" id="945553.A0A0D2N135"/>
<protein>
    <recommendedName>
        <fullName evidence="2">Helitron helicase-like domain-containing protein</fullName>
    </recommendedName>
</protein>
<keyword evidence="4" id="KW-1185">Reference proteome</keyword>
<dbReference type="OMA" id="IRRTIVW"/>
<dbReference type="PANTHER" id="PTHR45786:SF74">
    <property type="entry name" value="ATP-DEPENDENT DNA HELICASE"/>
    <property type="match status" value="1"/>
</dbReference>
<feature type="region of interest" description="Disordered" evidence="1">
    <location>
        <begin position="1"/>
        <end position="42"/>
    </location>
</feature>
<feature type="compositionally biased region" description="Basic residues" evidence="1">
    <location>
        <begin position="414"/>
        <end position="428"/>
    </location>
</feature>
<accession>A0A0D2N135</accession>
<dbReference type="AlphaFoldDB" id="A0A0D2N135"/>
<evidence type="ECO:0000259" key="2">
    <source>
        <dbReference type="Pfam" id="PF14214"/>
    </source>
</evidence>
<reference evidence="4" key="1">
    <citation type="submission" date="2014-04" db="EMBL/GenBank/DDBJ databases">
        <title>Evolutionary Origins and Diversification of the Mycorrhizal Mutualists.</title>
        <authorList>
            <consortium name="DOE Joint Genome Institute"/>
            <consortium name="Mycorrhizal Genomics Consortium"/>
            <person name="Kohler A."/>
            <person name="Kuo A."/>
            <person name="Nagy L.G."/>
            <person name="Floudas D."/>
            <person name="Copeland A."/>
            <person name="Barry K.W."/>
            <person name="Cichocki N."/>
            <person name="Veneault-Fourrey C."/>
            <person name="LaButti K."/>
            <person name="Lindquist E.A."/>
            <person name="Lipzen A."/>
            <person name="Lundell T."/>
            <person name="Morin E."/>
            <person name="Murat C."/>
            <person name="Riley R."/>
            <person name="Ohm R."/>
            <person name="Sun H."/>
            <person name="Tunlid A."/>
            <person name="Henrissat B."/>
            <person name="Grigoriev I.V."/>
            <person name="Hibbett D.S."/>
            <person name="Martin F."/>
        </authorList>
    </citation>
    <scope>NUCLEOTIDE SEQUENCE [LARGE SCALE GENOMIC DNA]</scope>
    <source>
        <strain evidence="4">FD-334 SS-4</strain>
    </source>
</reference>
<dbReference type="Pfam" id="PF14214">
    <property type="entry name" value="Helitron_like_N"/>
    <property type="match status" value="1"/>
</dbReference>
<dbReference type="InterPro" id="IPR025476">
    <property type="entry name" value="Helitron_helicase-like"/>
</dbReference>
<dbReference type="EMBL" id="KN817843">
    <property type="protein sequence ID" value="KJA12909.1"/>
    <property type="molecule type" value="Genomic_DNA"/>
</dbReference>
<dbReference type="Proteomes" id="UP000054270">
    <property type="component" value="Unassembled WGS sequence"/>
</dbReference>
<feature type="compositionally biased region" description="Polar residues" evidence="1">
    <location>
        <begin position="1"/>
        <end position="19"/>
    </location>
</feature>
<gene>
    <name evidence="3" type="ORF">HYPSUDRAFT_210006</name>
</gene>
<evidence type="ECO:0000256" key="1">
    <source>
        <dbReference type="SAM" id="MobiDB-lite"/>
    </source>
</evidence>